<dbReference type="EMBL" id="JBBBZM010000152">
    <property type="protein sequence ID" value="KAL0632769.1"/>
    <property type="molecule type" value="Genomic_DNA"/>
</dbReference>
<protein>
    <recommendedName>
        <fullName evidence="5">RING-type domain-containing protein</fullName>
    </recommendedName>
</protein>
<comment type="caution">
    <text evidence="3">The sequence shown here is derived from an EMBL/GenBank/DDBJ whole genome shotgun (WGS) entry which is preliminary data.</text>
</comment>
<keyword evidence="4" id="KW-1185">Reference proteome</keyword>
<dbReference type="Gene3D" id="3.30.40.10">
    <property type="entry name" value="Zinc/RING finger domain, C3HC4 (zinc finger)"/>
    <property type="match status" value="1"/>
</dbReference>
<evidence type="ECO:0000313" key="4">
    <source>
        <dbReference type="Proteomes" id="UP001447188"/>
    </source>
</evidence>
<proteinExistence type="predicted"/>
<feature type="transmembrane region" description="Helical" evidence="2">
    <location>
        <begin position="31"/>
        <end position="48"/>
    </location>
</feature>
<keyword evidence="2" id="KW-0812">Transmembrane</keyword>
<evidence type="ECO:0000256" key="2">
    <source>
        <dbReference type="SAM" id="Phobius"/>
    </source>
</evidence>
<organism evidence="3 4">
    <name type="scientific">Discina gigas</name>
    <dbReference type="NCBI Taxonomy" id="1032678"/>
    <lineage>
        <taxon>Eukaryota</taxon>
        <taxon>Fungi</taxon>
        <taxon>Dikarya</taxon>
        <taxon>Ascomycota</taxon>
        <taxon>Pezizomycotina</taxon>
        <taxon>Pezizomycetes</taxon>
        <taxon>Pezizales</taxon>
        <taxon>Discinaceae</taxon>
        <taxon>Discina</taxon>
    </lineage>
</organism>
<evidence type="ECO:0000256" key="1">
    <source>
        <dbReference type="SAM" id="Coils"/>
    </source>
</evidence>
<feature type="transmembrane region" description="Helical" evidence="2">
    <location>
        <begin position="5"/>
        <end position="25"/>
    </location>
</feature>
<evidence type="ECO:0000313" key="3">
    <source>
        <dbReference type="EMBL" id="KAL0632769.1"/>
    </source>
</evidence>
<keyword evidence="2" id="KW-0472">Membrane</keyword>
<dbReference type="Proteomes" id="UP001447188">
    <property type="component" value="Unassembled WGS sequence"/>
</dbReference>
<dbReference type="Pfam" id="PF13920">
    <property type="entry name" value="zf-C3HC4_3"/>
    <property type="match status" value="1"/>
</dbReference>
<name>A0ABR3G9Y6_9PEZI</name>
<feature type="coiled-coil region" evidence="1">
    <location>
        <begin position="52"/>
        <end position="84"/>
    </location>
</feature>
<keyword evidence="1" id="KW-0175">Coiled coil</keyword>
<keyword evidence="2" id="KW-1133">Transmembrane helix</keyword>
<reference evidence="3 4" key="1">
    <citation type="submission" date="2024-02" db="EMBL/GenBank/DDBJ databases">
        <title>Discinaceae phylogenomics.</title>
        <authorList>
            <person name="Dirks A.C."/>
            <person name="James T.Y."/>
        </authorList>
    </citation>
    <scope>NUCLEOTIDE SEQUENCE [LARGE SCALE GENOMIC DNA]</scope>
    <source>
        <strain evidence="3 4">ACD0624</strain>
    </source>
</reference>
<sequence length="239" mass="26215">MLPCILAAACITCPIFILLLFAPLLLIAAKAILYTIPLIAFAALALYAKHEFEAAEERRRSIRAAEKEQQRQREREAFRRAEARLQERRVEAARRAEAERRAEARRLGGTSPVSLPQPQDSGGWFVDSIRTILVNIAQASASSSGHDYNPDFYNINAPGSSSAESPTATSGGDCVICLDHVTDTLLMPCKHLVLCGVSTVRLSFFLRLKRVRAAGTLFVVGARGELCSARSVGALWMMR</sequence>
<gene>
    <name evidence="3" type="ORF">Q9L58_008357</name>
</gene>
<evidence type="ECO:0008006" key="5">
    <source>
        <dbReference type="Google" id="ProtNLM"/>
    </source>
</evidence>
<accession>A0ABR3G9Y6</accession>
<dbReference type="InterPro" id="IPR013083">
    <property type="entry name" value="Znf_RING/FYVE/PHD"/>
</dbReference>